<keyword evidence="2" id="KW-1185">Reference proteome</keyword>
<evidence type="ECO:0000313" key="1">
    <source>
        <dbReference type="EMBL" id="CDL85449.1"/>
    </source>
</evidence>
<sequence>MRFREYYKNLYMVDELKAKGVRLKLACDNVGIGVSTYYKLRKR</sequence>
<dbReference type="AlphaFoldDB" id="W1J410"/>
<reference evidence="1" key="1">
    <citation type="submission" date="2013-11" db="EMBL/GenBank/DDBJ databases">
        <title>Draft genome sequence and annotation of the entomopathogenic bacteria, Xenorhabdus cabanillasi strain JM26 and Xenorhabdus szentirmai strain DSM 16338.</title>
        <authorList>
            <person name="Gualtieri M."/>
            <person name="Ogier J.C."/>
            <person name="Pages S."/>
            <person name="Givaudan A."/>
            <person name="Gaudriault S."/>
        </authorList>
    </citation>
    <scope>NUCLEOTIDE SEQUENCE [LARGE SCALE GENOMIC DNA]</scope>
    <source>
        <strain evidence="1">DSM 16338</strain>
    </source>
</reference>
<name>W1J410_9GAMM</name>
<proteinExistence type="predicted"/>
<organism evidence="1 2">
    <name type="scientific">Xenorhabdus szentirmaii DSM 16338</name>
    <dbReference type="NCBI Taxonomy" id="1427518"/>
    <lineage>
        <taxon>Bacteria</taxon>
        <taxon>Pseudomonadati</taxon>
        <taxon>Pseudomonadota</taxon>
        <taxon>Gammaproteobacteria</taxon>
        <taxon>Enterobacterales</taxon>
        <taxon>Morganellaceae</taxon>
        <taxon>Xenorhabdus</taxon>
    </lineage>
</organism>
<gene>
    <name evidence="1" type="ORF">XSR1_710003</name>
</gene>
<evidence type="ECO:0000313" key="2">
    <source>
        <dbReference type="Proteomes" id="UP000019202"/>
    </source>
</evidence>
<dbReference type="STRING" id="1427518.XSR1_710003"/>
<dbReference type="EMBL" id="CBXF010000134">
    <property type="protein sequence ID" value="CDL85449.1"/>
    <property type="molecule type" value="Genomic_DNA"/>
</dbReference>
<accession>W1J410</accession>
<comment type="caution">
    <text evidence="1">The sequence shown here is derived from an EMBL/GenBank/DDBJ whole genome shotgun (WGS) entry which is preliminary data.</text>
</comment>
<protein>
    <submittedName>
        <fullName evidence="1">Transposon Tn21 resolvase</fullName>
    </submittedName>
</protein>
<dbReference type="Proteomes" id="UP000019202">
    <property type="component" value="Unassembled WGS sequence"/>
</dbReference>